<feature type="transmembrane region" description="Helical" evidence="5">
    <location>
        <begin position="73"/>
        <end position="93"/>
    </location>
</feature>
<keyword evidence="4 5" id="KW-0472">Membrane</keyword>
<comment type="caution">
    <text evidence="6">The sequence shown here is derived from an EMBL/GenBank/DDBJ whole genome shotgun (WGS) entry which is preliminary data.</text>
</comment>
<evidence type="ECO:0000256" key="2">
    <source>
        <dbReference type="ARBA" id="ARBA00022692"/>
    </source>
</evidence>
<name>A0A401J5P0_SPHXE</name>
<evidence type="ECO:0000256" key="5">
    <source>
        <dbReference type="SAM" id="Phobius"/>
    </source>
</evidence>
<dbReference type="Proteomes" id="UP000290975">
    <property type="component" value="Unassembled WGS sequence"/>
</dbReference>
<evidence type="ECO:0000256" key="3">
    <source>
        <dbReference type="ARBA" id="ARBA00022989"/>
    </source>
</evidence>
<dbReference type="Pfam" id="PF07264">
    <property type="entry name" value="EI24"/>
    <property type="match status" value="1"/>
</dbReference>
<organism evidence="6 7">
    <name type="scientific">Sphingobium xenophagum</name>
    <dbReference type="NCBI Taxonomy" id="121428"/>
    <lineage>
        <taxon>Bacteria</taxon>
        <taxon>Pseudomonadati</taxon>
        <taxon>Pseudomonadota</taxon>
        <taxon>Alphaproteobacteria</taxon>
        <taxon>Sphingomonadales</taxon>
        <taxon>Sphingomonadaceae</taxon>
        <taxon>Sphingobium</taxon>
    </lineage>
</organism>
<reference evidence="6 7" key="1">
    <citation type="submission" date="2014-12" db="EMBL/GenBank/DDBJ databases">
        <title>Whole genome sequencing of Sphingobium xenophagum OW59.</title>
        <authorList>
            <person name="Ohta Y."/>
            <person name="Nishi S."/>
            <person name="Hatada Y."/>
        </authorList>
    </citation>
    <scope>NUCLEOTIDE SEQUENCE [LARGE SCALE GENOMIC DNA]</scope>
    <source>
        <strain evidence="6 7">OW59</strain>
    </source>
</reference>
<feature type="transmembrane region" description="Helical" evidence="5">
    <location>
        <begin position="151"/>
        <end position="176"/>
    </location>
</feature>
<evidence type="ECO:0000256" key="1">
    <source>
        <dbReference type="ARBA" id="ARBA00004141"/>
    </source>
</evidence>
<dbReference type="InterPro" id="IPR059112">
    <property type="entry name" value="CysZ/EI24"/>
</dbReference>
<sequence>MQQRAIDGPRDRQDKDAMVLTAALRAFPLIFHAAARRLLVKTLLLTLLVFALLAVGLWAGFHALRLHYGWGGGGLAEAAATALIVVAAGWLLFRATAMAVMGLFADDIVAAVESDSYPDAAAHARPVGPARSIRYALASVARTIGWNLLALPAYIALLVTGVGTIGLFLALNAYLLGRDLADMVEPRHPGHPPIPRGNRWLLGLASALLFLVPLVNLLAPIWSAAMAVHMLHGVRRKSV</sequence>
<dbReference type="AlphaFoldDB" id="A0A401J5P0"/>
<protein>
    <submittedName>
        <fullName evidence="6">CysZ protein</fullName>
    </submittedName>
</protein>
<keyword evidence="7" id="KW-1185">Reference proteome</keyword>
<evidence type="ECO:0000256" key="4">
    <source>
        <dbReference type="ARBA" id="ARBA00023136"/>
    </source>
</evidence>
<dbReference type="STRING" id="1192759.GCA_000277525_03503"/>
<comment type="subcellular location">
    <subcellularLocation>
        <location evidence="1">Membrane</location>
        <topology evidence="1">Multi-pass membrane protein</topology>
    </subcellularLocation>
</comment>
<feature type="transmembrane region" description="Helical" evidence="5">
    <location>
        <begin position="42"/>
        <end position="61"/>
    </location>
</feature>
<gene>
    <name evidence="6" type="ORF">MBESOW_P3217</name>
</gene>
<keyword evidence="3 5" id="KW-1133">Transmembrane helix</keyword>
<proteinExistence type="predicted"/>
<accession>A0A401J5P0</accession>
<evidence type="ECO:0000313" key="7">
    <source>
        <dbReference type="Proteomes" id="UP000290975"/>
    </source>
</evidence>
<evidence type="ECO:0000313" key="6">
    <source>
        <dbReference type="EMBL" id="GBH31956.1"/>
    </source>
</evidence>
<dbReference type="EMBL" id="BBQY01000022">
    <property type="protein sequence ID" value="GBH31956.1"/>
    <property type="molecule type" value="Genomic_DNA"/>
</dbReference>
<keyword evidence="2 5" id="KW-0812">Transmembrane</keyword>
<feature type="transmembrane region" description="Helical" evidence="5">
    <location>
        <begin position="200"/>
        <end position="228"/>
    </location>
</feature>